<dbReference type="Proteomes" id="UP000485058">
    <property type="component" value="Unassembled WGS sequence"/>
</dbReference>
<organism evidence="2 3">
    <name type="scientific">Haematococcus lacustris</name>
    <name type="common">Green alga</name>
    <name type="synonym">Haematococcus pluvialis</name>
    <dbReference type="NCBI Taxonomy" id="44745"/>
    <lineage>
        <taxon>Eukaryota</taxon>
        <taxon>Viridiplantae</taxon>
        <taxon>Chlorophyta</taxon>
        <taxon>core chlorophytes</taxon>
        <taxon>Chlorophyceae</taxon>
        <taxon>CS clade</taxon>
        <taxon>Chlamydomonadales</taxon>
        <taxon>Haematococcaceae</taxon>
        <taxon>Haematococcus</taxon>
    </lineage>
</organism>
<dbReference type="EMBL" id="BLLF01001055">
    <property type="protein sequence ID" value="GFH16818.1"/>
    <property type="molecule type" value="Genomic_DNA"/>
</dbReference>
<evidence type="ECO:0000313" key="3">
    <source>
        <dbReference type="Proteomes" id="UP000485058"/>
    </source>
</evidence>
<comment type="caution">
    <text evidence="2">The sequence shown here is derived from an EMBL/GenBank/DDBJ whole genome shotgun (WGS) entry which is preliminary data.</text>
</comment>
<evidence type="ECO:0000313" key="2">
    <source>
        <dbReference type="EMBL" id="GFH16818.1"/>
    </source>
</evidence>
<protein>
    <submittedName>
        <fullName evidence="2">Uncharacterized protein</fullName>
    </submittedName>
</protein>
<evidence type="ECO:0000256" key="1">
    <source>
        <dbReference type="SAM" id="MobiDB-lite"/>
    </source>
</evidence>
<dbReference type="AlphaFoldDB" id="A0A699ZCS7"/>
<keyword evidence="3" id="KW-1185">Reference proteome</keyword>
<feature type="region of interest" description="Disordered" evidence="1">
    <location>
        <begin position="160"/>
        <end position="216"/>
    </location>
</feature>
<reference evidence="2 3" key="1">
    <citation type="submission" date="2020-02" db="EMBL/GenBank/DDBJ databases">
        <title>Draft genome sequence of Haematococcus lacustris strain NIES-144.</title>
        <authorList>
            <person name="Morimoto D."/>
            <person name="Nakagawa S."/>
            <person name="Yoshida T."/>
            <person name="Sawayama S."/>
        </authorList>
    </citation>
    <scope>NUCLEOTIDE SEQUENCE [LARGE SCALE GENOMIC DNA]</scope>
    <source>
        <strain evidence="2 3">NIES-144</strain>
    </source>
</reference>
<name>A0A699ZCS7_HAELA</name>
<proteinExistence type="predicted"/>
<sequence length="351" mass="35980">MGGAAQGYTAATTFLRSERTHRRVPSVSLHRPYRSPLLQFRMQHMQDGTLTALDAALDMQARVAAVQAVMQGVSGSTAETVDASGILTLQGEDIKGGSSAGLTAVQRVQQQFAAAAVGTAGVPLSECAVACGGAGLGEKLRSRGRVAFIPVDARVRCSLEGDVPSTEGDSTPASGAGALKPSEPPQGPPAATSLPGSPGRTSLTQPGPLAPQVQPGAAAEAAAIASVNAAHEEQLGQQGGCAGFWLQWSLELLGYGAATASPVEEALAWLQAVGDTQPQLDRLPQQQAAPRPPQQGQGGPPARLAAAYQLSLALLSVEREWPKQQAILQAVQAVVDLVLRSLHLHAAAGQS</sequence>
<gene>
    <name evidence="2" type="ORF">HaLaN_13316</name>
</gene>
<accession>A0A699ZCS7</accession>